<dbReference type="Proteomes" id="UP000000758">
    <property type="component" value="Chromosome"/>
</dbReference>
<evidence type="ECO:0000313" key="2">
    <source>
        <dbReference type="Proteomes" id="UP000000758"/>
    </source>
</evidence>
<name>A0RWV0_CENSY</name>
<sequence length="105" mass="11630">MCMKGTKCEIAPFCANIPCCRHSRGPQLSGYGHTCGMQCHVYCRPLISITSCGMSCPLSWHLISPNPPRINPQKPRRVFSFSIHIGLGFGPSSFPCDPPRFYTVL</sequence>
<gene>
    <name evidence="1" type="ordered locus">CENSYa_1193</name>
</gene>
<dbReference type="AlphaFoldDB" id="A0RWV0"/>
<evidence type="ECO:0000313" key="1">
    <source>
        <dbReference type="EMBL" id="ABK77817.1"/>
    </source>
</evidence>
<dbReference type="EnsemblBacteria" id="ABK77817">
    <property type="protein sequence ID" value="ABK77817"/>
    <property type="gene ID" value="CENSYa_1193"/>
</dbReference>
<reference evidence="1 2" key="1">
    <citation type="journal article" date="2006" name="Proc. Natl. Acad. Sci. U.S.A.">
        <title>Genomic analysis of the uncultivated marine crenarchaeote Cenarchaeum symbiosum.</title>
        <authorList>
            <person name="Hallam S.J."/>
            <person name="Konstantinidis K.T."/>
            <person name="Putnam N."/>
            <person name="Schleper C."/>
            <person name="Watanabe Y."/>
            <person name="Sugahara J."/>
            <person name="Preston C."/>
            <person name="de la Torre J."/>
            <person name="Richardson P.M."/>
            <person name="DeLong E.F."/>
        </authorList>
    </citation>
    <scope>NUCLEOTIDE SEQUENCE [LARGE SCALE GENOMIC DNA]</scope>
    <source>
        <strain evidence="2">A</strain>
    </source>
</reference>
<protein>
    <submittedName>
        <fullName evidence="1">Uncharacterized protein</fullName>
    </submittedName>
</protein>
<proteinExistence type="predicted"/>
<dbReference type="STRING" id="414004.CENSYa_1193"/>
<accession>A0RWV0</accession>
<keyword evidence="2" id="KW-1185">Reference proteome</keyword>
<dbReference type="HOGENOM" id="CLU_2230266_0_0_2"/>
<organism evidence="1 2">
    <name type="scientific">Cenarchaeum symbiosum (strain A)</name>
    <dbReference type="NCBI Taxonomy" id="414004"/>
    <lineage>
        <taxon>Archaea</taxon>
        <taxon>Nitrososphaerota</taxon>
        <taxon>Candidatus Cenarchaeales</taxon>
        <taxon>Candidatus Cenarchaeaceae</taxon>
        <taxon>Candidatus Cenarchaeum</taxon>
    </lineage>
</organism>
<dbReference type="EMBL" id="DP000238">
    <property type="protein sequence ID" value="ABK77817.1"/>
    <property type="molecule type" value="Genomic_DNA"/>
</dbReference>
<dbReference type="KEGG" id="csy:CENSYa_1193"/>